<feature type="transmembrane region" description="Helical" evidence="8">
    <location>
        <begin position="480"/>
        <end position="500"/>
    </location>
</feature>
<feature type="transmembrane region" description="Helical" evidence="8">
    <location>
        <begin position="386"/>
        <end position="412"/>
    </location>
</feature>
<dbReference type="AlphaFoldDB" id="A0AAN6IY86"/>
<keyword evidence="5 8" id="KW-1133">Transmembrane helix</keyword>
<dbReference type="InterPro" id="IPR010308">
    <property type="entry name" value="TRP_C"/>
</dbReference>
<evidence type="ECO:0000313" key="13">
    <source>
        <dbReference type="Proteomes" id="UP001161757"/>
    </source>
</evidence>
<dbReference type="InterPro" id="IPR032800">
    <property type="entry name" value="TRP_N"/>
</dbReference>
<dbReference type="EMBL" id="JAJGCB010000001">
    <property type="protein sequence ID" value="KAJ8995654.1"/>
    <property type="molecule type" value="Genomic_DNA"/>
</dbReference>
<evidence type="ECO:0000256" key="5">
    <source>
        <dbReference type="ARBA" id="ARBA00022989"/>
    </source>
</evidence>
<dbReference type="PANTHER" id="PTHR31145:SF5">
    <property type="entry name" value="DUF907 DOMAIN PROTEIN (AFU_ORTHOLOGUE AFUA_2G06100)"/>
    <property type="match status" value="1"/>
</dbReference>
<comment type="subcellular location">
    <subcellularLocation>
        <location evidence="1">Membrane</location>
        <topology evidence="1">Multi-pass membrane protein</topology>
    </subcellularLocation>
</comment>
<keyword evidence="3 8" id="KW-0812">Transmembrane</keyword>
<evidence type="ECO:0000256" key="1">
    <source>
        <dbReference type="ARBA" id="ARBA00004141"/>
    </source>
</evidence>
<proteinExistence type="inferred from homology"/>
<feature type="transmembrane region" description="Helical" evidence="8">
    <location>
        <begin position="568"/>
        <end position="597"/>
    </location>
</feature>
<dbReference type="GO" id="GO:0055085">
    <property type="term" value="P:transmembrane transport"/>
    <property type="evidence" value="ECO:0007669"/>
    <property type="project" value="TreeGrafter"/>
</dbReference>
<evidence type="ECO:0000256" key="3">
    <source>
        <dbReference type="ARBA" id="ARBA00022692"/>
    </source>
</evidence>
<feature type="signal peptide" evidence="9">
    <location>
        <begin position="1"/>
        <end position="20"/>
    </location>
</feature>
<dbReference type="Pfam" id="PF06011">
    <property type="entry name" value="TRP"/>
    <property type="match status" value="1"/>
</dbReference>
<evidence type="ECO:0000256" key="2">
    <source>
        <dbReference type="ARBA" id="ARBA00010642"/>
    </source>
</evidence>
<evidence type="ECO:0000313" key="12">
    <source>
        <dbReference type="EMBL" id="KAJ8995654.1"/>
    </source>
</evidence>
<dbReference type="Proteomes" id="UP001161757">
    <property type="component" value="Unassembled WGS sequence"/>
</dbReference>
<protein>
    <recommendedName>
        <fullName evidence="14">ML-like domain-containing protein</fullName>
    </recommendedName>
</protein>
<evidence type="ECO:0000256" key="6">
    <source>
        <dbReference type="ARBA" id="ARBA00023136"/>
    </source>
</evidence>
<dbReference type="SMART" id="SM00737">
    <property type="entry name" value="ML"/>
    <property type="match status" value="1"/>
</dbReference>
<feature type="transmembrane region" description="Helical" evidence="8">
    <location>
        <begin position="537"/>
        <end position="556"/>
    </location>
</feature>
<evidence type="ECO:0000259" key="11">
    <source>
        <dbReference type="SMART" id="SM01320"/>
    </source>
</evidence>
<dbReference type="Pfam" id="PF14558">
    <property type="entry name" value="TRP_N"/>
    <property type="match status" value="1"/>
</dbReference>
<dbReference type="SMART" id="SM01320">
    <property type="entry name" value="TRP_N"/>
    <property type="match status" value="1"/>
</dbReference>
<dbReference type="InterPro" id="IPR003172">
    <property type="entry name" value="ML_dom"/>
</dbReference>
<feature type="region of interest" description="Disordered" evidence="7">
    <location>
        <begin position="691"/>
        <end position="734"/>
    </location>
</feature>
<feature type="transmembrane region" description="Helical" evidence="8">
    <location>
        <begin position="506"/>
        <end position="525"/>
    </location>
</feature>
<comment type="similarity">
    <text evidence="2">Belongs to the transient receptor potential (TRP) ion channel family.</text>
</comment>
<feature type="domain" description="MD-2-related lipid-recognition" evidence="10">
    <location>
        <begin position="29"/>
        <end position="156"/>
    </location>
</feature>
<feature type="transmembrane region" description="Helical" evidence="8">
    <location>
        <begin position="340"/>
        <end position="365"/>
    </location>
</feature>
<sequence length="734" mass="80327">MWRPSLIALASLAYVQYTLATDILKTDGFSDCNNGTSTVKVNHVDISFDRSTNEIQFDVSGTSTEVQNVTAELVVTAYGVQVYEKEFDPCDESTKVDQLCPVPEGTFGANGTQKIPSEYTSMIPSIAFSLPDLEGSAQLILKAKDGKELACIKSGVTNGKTVEVPAVSYVAAAVAAAALAVSLVGAAASGAHPGSTSSSPGFSEVMWWFQGMAMNGMHSVQYPAIYRSFSKNFGFGTGLVSWAGLQDSIDSFRSHTGGNLTNASYESLKNSTLVYSDGSTTQTTTGIAKRAILLLRDIDTSINETSSSNSSTSDTSTASHLVHGIQGYVEQLTIPETNTFMTVLLIFAIVIAAIVVGILLFKVILEAWSLFGQFPKSLTTFRKEYWRVMAQTITTLIMLLYGVWTLYCIFQFTHGDSWAAKLLAGITLATFTGILMFYTWKIWSTVQKLKKLEGDASALYENKETWKRYKIFYENYKRGYWWLFIPAIVYMFAKGCVLAAGDGHGLVQTIGQLIIEALMLVLLLWSRPYNRKSGNWINIIIQIVRVLSVICILVFVEELGIAQTTKTITGVVLIAVQSGLTAILALLIVINSIITCCKENPHRKRRKQAEKMHENDLEGDAYLLMQHNAGSPAKRARLMSDAAEVPPSYEPVRAQALSNRFGPPILPLPHPLTRNESHEVLVKGAAGMGMARTRSGGYRSISPDRGSDVDGSPPPPLSREPKLPDLGFERYRHV</sequence>
<dbReference type="PANTHER" id="PTHR31145">
    <property type="entry name" value="INTEGRAL MEMBRANE PROTEIN (AFU_ORTHOLOGUE AFUA_7G01610)"/>
    <property type="match status" value="1"/>
</dbReference>
<evidence type="ECO:0000256" key="7">
    <source>
        <dbReference type="SAM" id="MobiDB-lite"/>
    </source>
</evidence>
<dbReference type="GO" id="GO:0009272">
    <property type="term" value="P:fungal-type cell wall biogenesis"/>
    <property type="evidence" value="ECO:0007669"/>
    <property type="project" value="TreeGrafter"/>
</dbReference>
<gene>
    <name evidence="12" type="ORF">HRR80_000417</name>
</gene>
<organism evidence="12 13">
    <name type="scientific">Exophiala dermatitidis</name>
    <name type="common">Black yeast-like fungus</name>
    <name type="synonym">Wangiella dermatitidis</name>
    <dbReference type="NCBI Taxonomy" id="5970"/>
    <lineage>
        <taxon>Eukaryota</taxon>
        <taxon>Fungi</taxon>
        <taxon>Dikarya</taxon>
        <taxon>Ascomycota</taxon>
        <taxon>Pezizomycotina</taxon>
        <taxon>Eurotiomycetes</taxon>
        <taxon>Chaetothyriomycetidae</taxon>
        <taxon>Chaetothyriales</taxon>
        <taxon>Herpotrichiellaceae</taxon>
        <taxon>Exophiala</taxon>
    </lineage>
</organism>
<comment type="caution">
    <text evidence="12">The sequence shown here is derived from an EMBL/GenBank/DDBJ whole genome shotgun (WGS) entry which is preliminary data.</text>
</comment>
<evidence type="ECO:0000256" key="9">
    <source>
        <dbReference type="SAM" id="SignalP"/>
    </source>
</evidence>
<evidence type="ECO:0000259" key="10">
    <source>
        <dbReference type="SMART" id="SM00737"/>
    </source>
</evidence>
<evidence type="ECO:0000256" key="4">
    <source>
        <dbReference type="ARBA" id="ARBA00022729"/>
    </source>
</evidence>
<name>A0AAN6IY86_EXODE</name>
<dbReference type="InterPro" id="IPR040241">
    <property type="entry name" value="TRP_Flc/Pkd2-like"/>
</dbReference>
<evidence type="ECO:0000256" key="8">
    <source>
        <dbReference type="SAM" id="Phobius"/>
    </source>
</evidence>
<feature type="domain" description="ML-like" evidence="11">
    <location>
        <begin position="22"/>
        <end position="163"/>
    </location>
</feature>
<feature type="compositionally biased region" description="Basic and acidic residues" evidence="7">
    <location>
        <begin position="719"/>
        <end position="734"/>
    </location>
</feature>
<reference evidence="12" key="1">
    <citation type="submission" date="2023-01" db="EMBL/GenBank/DDBJ databases">
        <title>Exophiala dermititidis isolated from Cystic Fibrosis Patient.</title>
        <authorList>
            <person name="Kurbessoian T."/>
            <person name="Crocker A."/>
            <person name="Murante D."/>
            <person name="Hogan D.A."/>
            <person name="Stajich J.E."/>
        </authorList>
    </citation>
    <scope>NUCLEOTIDE SEQUENCE</scope>
    <source>
        <strain evidence="12">Ex8</strain>
    </source>
</reference>
<keyword evidence="6 8" id="KW-0472">Membrane</keyword>
<evidence type="ECO:0008006" key="14">
    <source>
        <dbReference type="Google" id="ProtNLM"/>
    </source>
</evidence>
<feature type="chain" id="PRO_5043027561" description="ML-like domain-containing protein" evidence="9">
    <location>
        <begin position="21"/>
        <end position="734"/>
    </location>
</feature>
<dbReference type="GO" id="GO:0016020">
    <property type="term" value="C:membrane"/>
    <property type="evidence" value="ECO:0007669"/>
    <property type="project" value="UniProtKB-SubCell"/>
</dbReference>
<feature type="transmembrane region" description="Helical" evidence="8">
    <location>
        <begin position="418"/>
        <end position="440"/>
    </location>
</feature>
<accession>A0AAN6IY86</accession>
<keyword evidence="4 9" id="KW-0732">Signal</keyword>